<dbReference type="Proteomes" id="UP000728185">
    <property type="component" value="Unassembled WGS sequence"/>
</dbReference>
<evidence type="ECO:0000259" key="3">
    <source>
        <dbReference type="PROSITE" id="PS50157"/>
    </source>
</evidence>
<evidence type="ECO:0000313" key="5">
    <source>
        <dbReference type="Proteomes" id="UP000728185"/>
    </source>
</evidence>
<name>A0A8E0VLV6_9TREM</name>
<keyword evidence="1" id="KW-0863">Zinc-finger</keyword>
<feature type="compositionally biased region" description="Polar residues" evidence="2">
    <location>
        <begin position="130"/>
        <end position="147"/>
    </location>
</feature>
<feature type="domain" description="C2H2-type" evidence="3">
    <location>
        <begin position="381"/>
        <end position="411"/>
    </location>
</feature>
<accession>A0A8E0VLV6</accession>
<feature type="region of interest" description="Disordered" evidence="2">
    <location>
        <begin position="123"/>
        <end position="147"/>
    </location>
</feature>
<sequence>MVNFVHFTVICYRSCVPAKVAEIVIHVNCVIFVNSELKNSDNGGSRWILFEYSPLSGIRIESCKLVIEKCVEKFVKPSLGTEPDWTDTTTLNSSTIVNPKTDPITSVAVQDVVSSTSLPVTMDLSKDSKSQSSTPENPLNLKSPTSMLSIHTRNQTKSGDPPYSDAMAMNSFVDLMNLFSTTMNASVPGQKNTSALRLNSDHVSPNTVELVKGSFSIMCPICHQYWGTNSAENGQSLEELAKHLALVHLLPLPAILNCLSMIALNSPQQLGPFSQFPINGTRSRPDSIISESSSTVVHDFKTPVSVPNVIGAKNGTEPTDWAECGTVDNDHNPIGSVDSSSTVELKNLKRDYPIRESLSERNKREERNSKQTLKHTRSSNIVCEYPHCGRNFVSIPQLQQHIIQTHSDELNAMNNPNPWYFPTTAAAFLPGLWSNVKKPNQLSRSDGRVQENSTQPGTDDRNTTATPSVPFPSSSTPVRISPFDHSTIPSPIMNWHLAAAAAAATAAAFGVPFPMSNNLSSIMLRGPNQRCILNPMDSCHDNSTADTQCSNPKRPKLQSSELRPTGKSSN</sequence>
<feature type="compositionally biased region" description="Polar residues" evidence="2">
    <location>
        <begin position="439"/>
        <end position="457"/>
    </location>
</feature>
<feature type="region of interest" description="Disordered" evidence="2">
    <location>
        <begin position="354"/>
        <end position="376"/>
    </location>
</feature>
<dbReference type="AlphaFoldDB" id="A0A8E0VLV6"/>
<keyword evidence="5" id="KW-1185">Reference proteome</keyword>
<dbReference type="GO" id="GO:0008270">
    <property type="term" value="F:zinc ion binding"/>
    <property type="evidence" value="ECO:0007669"/>
    <property type="project" value="UniProtKB-KW"/>
</dbReference>
<feature type="compositionally biased region" description="Low complexity" evidence="2">
    <location>
        <begin position="463"/>
        <end position="477"/>
    </location>
</feature>
<dbReference type="InterPro" id="IPR013087">
    <property type="entry name" value="Znf_C2H2_type"/>
</dbReference>
<keyword evidence="1" id="KW-0479">Metal-binding</keyword>
<keyword evidence="1" id="KW-0862">Zinc</keyword>
<feature type="region of interest" description="Disordered" evidence="2">
    <location>
        <begin position="439"/>
        <end position="478"/>
    </location>
</feature>
<dbReference type="OrthoDB" id="6282608at2759"/>
<dbReference type="PROSITE" id="PS50157">
    <property type="entry name" value="ZINC_FINGER_C2H2_2"/>
    <property type="match status" value="1"/>
</dbReference>
<protein>
    <recommendedName>
        <fullName evidence="3">C2H2-type domain-containing protein</fullName>
    </recommendedName>
</protein>
<evidence type="ECO:0000256" key="1">
    <source>
        <dbReference type="PROSITE-ProRule" id="PRU00042"/>
    </source>
</evidence>
<organism evidence="4 5">
    <name type="scientific">Fasciolopsis buskii</name>
    <dbReference type="NCBI Taxonomy" id="27845"/>
    <lineage>
        <taxon>Eukaryota</taxon>
        <taxon>Metazoa</taxon>
        <taxon>Spiralia</taxon>
        <taxon>Lophotrochozoa</taxon>
        <taxon>Platyhelminthes</taxon>
        <taxon>Trematoda</taxon>
        <taxon>Digenea</taxon>
        <taxon>Plagiorchiida</taxon>
        <taxon>Echinostomata</taxon>
        <taxon>Echinostomatoidea</taxon>
        <taxon>Fasciolidae</taxon>
        <taxon>Fasciolopsis</taxon>
    </lineage>
</organism>
<comment type="caution">
    <text evidence="4">The sequence shown here is derived from an EMBL/GenBank/DDBJ whole genome shotgun (WGS) entry which is preliminary data.</text>
</comment>
<dbReference type="EMBL" id="LUCM01005214">
    <property type="protein sequence ID" value="KAA0193168.1"/>
    <property type="molecule type" value="Genomic_DNA"/>
</dbReference>
<feature type="compositionally biased region" description="Basic and acidic residues" evidence="2">
    <location>
        <begin position="354"/>
        <end position="369"/>
    </location>
</feature>
<reference evidence="4" key="1">
    <citation type="submission" date="2019-05" db="EMBL/GenBank/DDBJ databases">
        <title>Annotation for the trematode Fasciolopsis buski.</title>
        <authorList>
            <person name="Choi Y.-J."/>
        </authorList>
    </citation>
    <scope>NUCLEOTIDE SEQUENCE</scope>
    <source>
        <strain evidence="4">HT</strain>
        <tissue evidence="4">Whole worm</tissue>
    </source>
</reference>
<proteinExistence type="predicted"/>
<dbReference type="PROSITE" id="PS00028">
    <property type="entry name" value="ZINC_FINGER_C2H2_1"/>
    <property type="match status" value="1"/>
</dbReference>
<dbReference type="SMART" id="SM00355">
    <property type="entry name" value="ZnF_C2H2"/>
    <property type="match status" value="2"/>
</dbReference>
<feature type="region of interest" description="Disordered" evidence="2">
    <location>
        <begin position="542"/>
        <end position="570"/>
    </location>
</feature>
<evidence type="ECO:0000256" key="2">
    <source>
        <dbReference type="SAM" id="MobiDB-lite"/>
    </source>
</evidence>
<evidence type="ECO:0000313" key="4">
    <source>
        <dbReference type="EMBL" id="KAA0193168.1"/>
    </source>
</evidence>
<gene>
    <name evidence="4" type="ORF">FBUS_03938</name>
</gene>